<dbReference type="SUPFAM" id="SSF161098">
    <property type="entry name" value="MetI-like"/>
    <property type="match status" value="1"/>
</dbReference>
<comment type="similarity">
    <text evidence="2">Belongs to the binding-protein-dependent transport system permease family. CysTW subfamily.</text>
</comment>
<dbReference type="GO" id="GO:0005886">
    <property type="term" value="C:plasma membrane"/>
    <property type="evidence" value="ECO:0007669"/>
    <property type="project" value="UniProtKB-SubCell"/>
</dbReference>
<sequence>MAIALTPGVPIAPGGEAPPERVKRKGKTAYFLLIPGMAWLVFFFVIPLGSLFLTSLERPLGSGPSAGYASALRWQNYTEALSKYDTEFLRSFWYAGLATILCLIISFPLAYFIAFRAGRWRNLLLVLIVAPFFCSFLIRTYAWKTILADDGFVTTVANSLHLLPDDRILATPLAVVFGLVYNFLPFMVLPLYASLERIDPRLIEAAADLYARPWIGLQRVTIPLAMPGIVAGTLLTFIPATGDFINSQLLGSPRTRMIGNVIQTQFARDALPTAAALSFSLMAVILVVVFTYIRRAGTEELL</sequence>
<dbReference type="EMBL" id="CAEZSO010000027">
    <property type="protein sequence ID" value="CAB4537366.1"/>
    <property type="molecule type" value="Genomic_DNA"/>
</dbReference>
<keyword evidence="4" id="KW-1003">Cell membrane</keyword>
<dbReference type="PANTHER" id="PTHR42929:SF1">
    <property type="entry name" value="INNER MEMBRANE ABC TRANSPORTER PERMEASE PROTEIN YDCU-RELATED"/>
    <property type="match status" value="1"/>
</dbReference>
<evidence type="ECO:0000256" key="4">
    <source>
        <dbReference type="ARBA" id="ARBA00022475"/>
    </source>
</evidence>
<dbReference type="PROSITE" id="PS50928">
    <property type="entry name" value="ABC_TM1"/>
    <property type="match status" value="1"/>
</dbReference>
<proteinExistence type="inferred from homology"/>
<evidence type="ECO:0000256" key="8">
    <source>
        <dbReference type="SAM" id="Phobius"/>
    </source>
</evidence>
<dbReference type="PANTHER" id="PTHR42929">
    <property type="entry name" value="INNER MEMBRANE ABC TRANSPORTER PERMEASE PROTEIN YDCU-RELATED-RELATED"/>
    <property type="match status" value="1"/>
</dbReference>
<evidence type="ECO:0000313" key="10">
    <source>
        <dbReference type="EMBL" id="CAB4537366.1"/>
    </source>
</evidence>
<evidence type="ECO:0000256" key="1">
    <source>
        <dbReference type="ARBA" id="ARBA00004651"/>
    </source>
</evidence>
<gene>
    <name evidence="10" type="ORF">UFOPK1446_00222</name>
    <name evidence="11" type="ORF">UFOPK2938_00007</name>
</gene>
<evidence type="ECO:0000256" key="3">
    <source>
        <dbReference type="ARBA" id="ARBA00022448"/>
    </source>
</evidence>
<evidence type="ECO:0000259" key="9">
    <source>
        <dbReference type="PROSITE" id="PS50928"/>
    </source>
</evidence>
<evidence type="ECO:0000256" key="2">
    <source>
        <dbReference type="ARBA" id="ARBA00007069"/>
    </source>
</evidence>
<evidence type="ECO:0000313" key="11">
    <source>
        <dbReference type="EMBL" id="CAB4768086.1"/>
    </source>
</evidence>
<feature type="transmembrane region" description="Helical" evidence="8">
    <location>
        <begin position="220"/>
        <end position="240"/>
    </location>
</feature>
<feature type="transmembrane region" description="Helical" evidence="8">
    <location>
        <begin position="92"/>
        <end position="115"/>
    </location>
</feature>
<dbReference type="CDD" id="cd06261">
    <property type="entry name" value="TM_PBP2"/>
    <property type="match status" value="1"/>
</dbReference>
<dbReference type="Pfam" id="PF00528">
    <property type="entry name" value="BPD_transp_1"/>
    <property type="match status" value="1"/>
</dbReference>
<evidence type="ECO:0000256" key="6">
    <source>
        <dbReference type="ARBA" id="ARBA00022989"/>
    </source>
</evidence>
<dbReference type="Gene3D" id="1.10.3720.10">
    <property type="entry name" value="MetI-like"/>
    <property type="match status" value="1"/>
</dbReference>
<dbReference type="AlphaFoldDB" id="A0A6J6V8R2"/>
<keyword evidence="6 8" id="KW-1133">Transmembrane helix</keyword>
<name>A0A6J6V8R2_9ZZZZ</name>
<dbReference type="InterPro" id="IPR000515">
    <property type="entry name" value="MetI-like"/>
</dbReference>
<feature type="transmembrane region" description="Helical" evidence="8">
    <location>
        <begin position="30"/>
        <end position="53"/>
    </location>
</feature>
<evidence type="ECO:0000256" key="5">
    <source>
        <dbReference type="ARBA" id="ARBA00022692"/>
    </source>
</evidence>
<feature type="domain" description="ABC transmembrane type-1" evidence="9">
    <location>
        <begin position="88"/>
        <end position="294"/>
    </location>
</feature>
<dbReference type="InterPro" id="IPR035906">
    <property type="entry name" value="MetI-like_sf"/>
</dbReference>
<organism evidence="11">
    <name type="scientific">freshwater metagenome</name>
    <dbReference type="NCBI Taxonomy" id="449393"/>
    <lineage>
        <taxon>unclassified sequences</taxon>
        <taxon>metagenomes</taxon>
        <taxon>ecological metagenomes</taxon>
    </lineage>
</organism>
<keyword evidence="7 8" id="KW-0472">Membrane</keyword>
<dbReference type="GO" id="GO:0055085">
    <property type="term" value="P:transmembrane transport"/>
    <property type="evidence" value="ECO:0007669"/>
    <property type="project" value="InterPro"/>
</dbReference>
<feature type="transmembrane region" description="Helical" evidence="8">
    <location>
        <begin position="168"/>
        <end position="193"/>
    </location>
</feature>
<keyword evidence="3" id="KW-0813">Transport</keyword>
<keyword evidence="5 8" id="KW-0812">Transmembrane</keyword>
<evidence type="ECO:0000256" key="7">
    <source>
        <dbReference type="ARBA" id="ARBA00023136"/>
    </source>
</evidence>
<feature type="transmembrane region" description="Helical" evidence="8">
    <location>
        <begin position="122"/>
        <end position="142"/>
    </location>
</feature>
<dbReference type="EMBL" id="CAEZZX010000001">
    <property type="protein sequence ID" value="CAB4768086.1"/>
    <property type="molecule type" value="Genomic_DNA"/>
</dbReference>
<feature type="transmembrane region" description="Helical" evidence="8">
    <location>
        <begin position="274"/>
        <end position="293"/>
    </location>
</feature>
<comment type="subcellular location">
    <subcellularLocation>
        <location evidence="1">Cell membrane</location>
        <topology evidence="1">Multi-pass membrane protein</topology>
    </subcellularLocation>
</comment>
<reference evidence="11" key="1">
    <citation type="submission" date="2020-05" db="EMBL/GenBank/DDBJ databases">
        <authorList>
            <person name="Chiriac C."/>
            <person name="Salcher M."/>
            <person name="Ghai R."/>
            <person name="Kavagutti S V."/>
        </authorList>
    </citation>
    <scope>NUCLEOTIDE SEQUENCE</scope>
</reference>
<protein>
    <submittedName>
        <fullName evidence="11">Unannotated protein</fullName>
    </submittedName>
</protein>
<accession>A0A6J6V8R2</accession>